<dbReference type="InterPro" id="IPR016032">
    <property type="entry name" value="Sig_transdc_resp-reg_C-effctor"/>
</dbReference>
<dbReference type="InterPro" id="IPR000792">
    <property type="entry name" value="Tscrpt_reg_LuxR_C"/>
</dbReference>
<dbReference type="CDD" id="cd00130">
    <property type="entry name" value="PAS"/>
    <property type="match status" value="1"/>
</dbReference>
<dbReference type="AlphaFoldDB" id="A0A3R8QKU8"/>
<dbReference type="InterPro" id="IPR036388">
    <property type="entry name" value="WH-like_DNA-bd_sf"/>
</dbReference>
<dbReference type="InterPro" id="IPR013656">
    <property type="entry name" value="PAS_4"/>
</dbReference>
<protein>
    <submittedName>
        <fullName evidence="2">Diguanylate cyclase</fullName>
    </submittedName>
</protein>
<dbReference type="Proteomes" id="UP000276379">
    <property type="component" value="Unassembled WGS sequence"/>
</dbReference>
<proteinExistence type="predicted"/>
<dbReference type="InterPro" id="IPR035965">
    <property type="entry name" value="PAS-like_dom_sf"/>
</dbReference>
<dbReference type="Gene3D" id="3.30.450.20">
    <property type="entry name" value="PAS domain"/>
    <property type="match status" value="1"/>
</dbReference>
<comment type="caution">
    <text evidence="2">The sequence shown here is derived from an EMBL/GenBank/DDBJ whole genome shotgun (WGS) entry which is preliminary data.</text>
</comment>
<accession>A0A3R8QKU8</accession>
<gene>
    <name evidence="2" type="ORF">CQW44_06115</name>
</gene>
<dbReference type="Gene3D" id="1.10.10.10">
    <property type="entry name" value="Winged helix-like DNA-binding domain superfamily/Winged helix DNA-binding domain"/>
    <property type="match status" value="1"/>
</dbReference>
<dbReference type="RefSeq" id="WP_125210153.1">
    <property type="nucleotide sequence ID" value="NZ_PDER01000011.1"/>
</dbReference>
<dbReference type="SMART" id="SM00421">
    <property type="entry name" value="HTH_LUXR"/>
    <property type="match status" value="1"/>
</dbReference>
<dbReference type="NCBIfam" id="TIGR00229">
    <property type="entry name" value="sensory_box"/>
    <property type="match status" value="1"/>
</dbReference>
<dbReference type="Pfam" id="PF00196">
    <property type="entry name" value="GerE"/>
    <property type="match status" value="1"/>
</dbReference>
<evidence type="ECO:0000259" key="1">
    <source>
        <dbReference type="PROSITE" id="PS50112"/>
    </source>
</evidence>
<dbReference type="InterPro" id="IPR000014">
    <property type="entry name" value="PAS"/>
</dbReference>
<organism evidence="2 3">
    <name type="scientific">Streptomyces griseofuscus</name>
    <dbReference type="NCBI Taxonomy" id="146922"/>
    <lineage>
        <taxon>Bacteria</taxon>
        <taxon>Bacillati</taxon>
        <taxon>Actinomycetota</taxon>
        <taxon>Actinomycetes</taxon>
        <taxon>Kitasatosporales</taxon>
        <taxon>Streptomycetaceae</taxon>
        <taxon>Streptomyces</taxon>
    </lineage>
</organism>
<sequence length="238" mass="25633">MDLQASGPPSDSPAAEAWRRQAITWRNRVLLLLDHLPLPVALCDADGVIFLANPAMAAEWGMLSGQMIGRNALDFFHPRAGTQLHPISEAVRLRRRARYRVEVTWFTSSGVERYGEMDIDPVSDTPDAPLALMLLLRVGGERAEAPTADAANHAKVSGVEARILALTAAGETTARIARTVGLTVDGINYHLTRLSQRWGVRGKAALVARAYALGVLDSTAWPPAPAGPRSPGEKPHAL</sequence>
<evidence type="ECO:0000313" key="3">
    <source>
        <dbReference type="Proteomes" id="UP000276379"/>
    </source>
</evidence>
<dbReference type="SUPFAM" id="SSF55785">
    <property type="entry name" value="PYP-like sensor domain (PAS domain)"/>
    <property type="match status" value="1"/>
</dbReference>
<keyword evidence="3" id="KW-1185">Reference proteome</keyword>
<dbReference type="SUPFAM" id="SSF46894">
    <property type="entry name" value="C-terminal effector domain of the bipartite response regulators"/>
    <property type="match status" value="1"/>
</dbReference>
<dbReference type="GO" id="GO:0006355">
    <property type="term" value="P:regulation of DNA-templated transcription"/>
    <property type="evidence" value="ECO:0007669"/>
    <property type="project" value="InterPro"/>
</dbReference>
<dbReference type="Pfam" id="PF08448">
    <property type="entry name" value="PAS_4"/>
    <property type="match status" value="1"/>
</dbReference>
<dbReference type="SMART" id="SM00091">
    <property type="entry name" value="PAS"/>
    <property type="match status" value="1"/>
</dbReference>
<dbReference type="EMBL" id="PDES01000002">
    <property type="protein sequence ID" value="RRQ88709.1"/>
    <property type="molecule type" value="Genomic_DNA"/>
</dbReference>
<feature type="domain" description="PAS" evidence="1">
    <location>
        <begin position="25"/>
        <end position="78"/>
    </location>
</feature>
<name>A0A3R8QKU8_9ACTN</name>
<evidence type="ECO:0000313" key="2">
    <source>
        <dbReference type="EMBL" id="RRQ88709.1"/>
    </source>
</evidence>
<dbReference type="PROSITE" id="PS50112">
    <property type="entry name" value="PAS"/>
    <property type="match status" value="1"/>
</dbReference>
<reference evidence="2 3" key="1">
    <citation type="submission" date="2017-10" db="EMBL/GenBank/DDBJ databases">
        <title>Draft genome of actinobacteria isolated from guarana (Paullinia cupana (Mart.) Ducke.</title>
        <authorList>
            <person name="Siqueira K.A."/>
            <person name="Liotti R.G."/>
            <person name="Mendes T.A."/>
            <person name="Soares M.A."/>
        </authorList>
    </citation>
    <scope>NUCLEOTIDE SEQUENCE [LARGE SCALE GENOMIC DNA]</scope>
    <source>
        <strain evidence="2 3">199</strain>
    </source>
</reference>
<dbReference type="GO" id="GO:0003677">
    <property type="term" value="F:DNA binding"/>
    <property type="evidence" value="ECO:0007669"/>
    <property type="project" value="InterPro"/>
</dbReference>